<name>A0A1X7TNA6_AMPQE</name>
<feature type="region of interest" description="Disordered" evidence="1">
    <location>
        <begin position="96"/>
        <end position="126"/>
    </location>
</feature>
<evidence type="ECO:0000256" key="1">
    <source>
        <dbReference type="SAM" id="MobiDB-lite"/>
    </source>
</evidence>
<feature type="region of interest" description="Disordered" evidence="1">
    <location>
        <begin position="53"/>
        <end position="79"/>
    </location>
</feature>
<dbReference type="AlphaFoldDB" id="A0A1X7TNA6"/>
<proteinExistence type="predicted"/>
<sequence length="174" mass="19441">MALDANPDPIIYKARTCTKKAKDTHKNGEFLIKVSEQERDKFVTQEQQYEKELESLTKEKEKYEKEKREKETQKNSLEAQLHALTVNQDNCQRAFNDAQSRKHDADNSLRKARDKLEKEKRDKERAQGTGAVLGTFLFPPFGGLIGGALGAGAGAVVASSDVNQAENQISGCQK</sequence>
<reference evidence="2" key="1">
    <citation type="submission" date="2017-05" db="UniProtKB">
        <authorList>
            <consortium name="EnsemblMetazoa"/>
        </authorList>
    </citation>
    <scope>IDENTIFICATION</scope>
</reference>
<evidence type="ECO:0000313" key="2">
    <source>
        <dbReference type="EnsemblMetazoa" id="Aqu2.1.16336_001"/>
    </source>
</evidence>
<feature type="compositionally biased region" description="Basic and acidic residues" evidence="1">
    <location>
        <begin position="99"/>
        <end position="126"/>
    </location>
</feature>
<feature type="compositionally biased region" description="Basic and acidic residues" evidence="1">
    <location>
        <begin position="53"/>
        <end position="73"/>
    </location>
</feature>
<dbReference type="EnsemblMetazoa" id="Aqu2.1.16336_001">
    <property type="protein sequence ID" value="Aqu2.1.16336_001"/>
    <property type="gene ID" value="Aqu2.1.16336"/>
</dbReference>
<accession>A0A1X7TNA6</accession>
<protein>
    <submittedName>
        <fullName evidence="2">Uncharacterized protein</fullName>
    </submittedName>
</protein>
<dbReference type="InParanoid" id="A0A1X7TNA6"/>
<organism evidence="2">
    <name type="scientific">Amphimedon queenslandica</name>
    <name type="common">Sponge</name>
    <dbReference type="NCBI Taxonomy" id="400682"/>
    <lineage>
        <taxon>Eukaryota</taxon>
        <taxon>Metazoa</taxon>
        <taxon>Porifera</taxon>
        <taxon>Demospongiae</taxon>
        <taxon>Heteroscleromorpha</taxon>
        <taxon>Haplosclerida</taxon>
        <taxon>Niphatidae</taxon>
        <taxon>Amphimedon</taxon>
    </lineage>
</organism>